<proteinExistence type="predicted"/>
<dbReference type="AlphaFoldDB" id="A0A833NWF7"/>
<accession>A0A833NWF7</accession>
<protein>
    <submittedName>
        <fullName evidence="2">Uncharacterized protein</fullName>
    </submittedName>
</protein>
<dbReference type="EMBL" id="WPAF01000036">
    <property type="protein sequence ID" value="KAF0133047.1"/>
    <property type="molecule type" value="Genomic_DNA"/>
</dbReference>
<organism evidence="2 3">
    <name type="scientific">Candidatus Saganbacteria bacterium</name>
    <dbReference type="NCBI Taxonomy" id="2575572"/>
    <lineage>
        <taxon>Bacteria</taxon>
        <taxon>Bacillati</taxon>
        <taxon>Saganbacteria</taxon>
    </lineage>
</organism>
<keyword evidence="1" id="KW-0732">Signal</keyword>
<feature type="chain" id="PRO_5032420900" evidence="1">
    <location>
        <begin position="25"/>
        <end position="362"/>
    </location>
</feature>
<evidence type="ECO:0000256" key="1">
    <source>
        <dbReference type="SAM" id="SignalP"/>
    </source>
</evidence>
<reference evidence="2 3" key="1">
    <citation type="submission" date="2019-12" db="EMBL/GenBank/DDBJ databases">
        <authorList>
            <person name="Wolfe R."/>
            <person name="Danczak R."/>
            <person name="Wilkins M."/>
        </authorList>
    </citation>
    <scope>NUCLEOTIDE SEQUENCE [LARGE SCALE GENOMIC DNA]</scope>
    <source>
        <strain evidence="2">X2_MaxBin.013</strain>
    </source>
</reference>
<evidence type="ECO:0000313" key="3">
    <source>
        <dbReference type="Proteomes" id="UP000488506"/>
    </source>
</evidence>
<feature type="signal peptide" evidence="1">
    <location>
        <begin position="1"/>
        <end position="24"/>
    </location>
</feature>
<gene>
    <name evidence="2" type="ORF">FD145_1455</name>
</gene>
<name>A0A833NWF7_UNCSA</name>
<sequence>MSRKRARNGLAGLFLVLLLSFVFAADDKNELYRIQISNATNGKIEISKDLGLSWEAVGRVIYPVEKVNRKGFTASKWVLPGEVAASAVNAIHIKTEEPQTIFSILPKNFLDVPAGYNSYLSPNSSLCTDISAGKSIFGGGYSPMVGNKVFYFNKQVDATPKAGDVIVIKVIKPAKWPKDIIFENKFGGKITARYFDKEDEIIGEVLRPVIGVGRFAGSRYVSAGRIRANHPGVIDVSTSVGDKVGGFQIIPANHAQSPEMGGARTQTQWMVVGPPKVDGKMLEGVSPLFKYFLKPSYDENNISSLEWENKLLSHFIVEIKLKNKADWRPMLIYTLNAEEDLPEEANKALENVTDIRILFPLK</sequence>
<dbReference type="Proteomes" id="UP000488506">
    <property type="component" value="Unassembled WGS sequence"/>
</dbReference>
<comment type="caution">
    <text evidence="2">The sequence shown here is derived from an EMBL/GenBank/DDBJ whole genome shotgun (WGS) entry which is preliminary data.</text>
</comment>
<evidence type="ECO:0000313" key="2">
    <source>
        <dbReference type="EMBL" id="KAF0133047.1"/>
    </source>
</evidence>